<name>A0A0E9X297_ANGAN</name>
<protein>
    <submittedName>
        <fullName evidence="2">Uncharacterized protein</fullName>
    </submittedName>
</protein>
<reference evidence="2" key="1">
    <citation type="submission" date="2014-11" db="EMBL/GenBank/DDBJ databases">
        <authorList>
            <person name="Amaro Gonzalez C."/>
        </authorList>
    </citation>
    <scope>NUCLEOTIDE SEQUENCE</scope>
</reference>
<dbReference type="EMBL" id="GBXM01011863">
    <property type="protein sequence ID" value="JAH96714.1"/>
    <property type="molecule type" value="Transcribed_RNA"/>
</dbReference>
<keyword evidence="1" id="KW-0812">Transmembrane</keyword>
<reference evidence="2" key="2">
    <citation type="journal article" date="2015" name="Fish Shellfish Immunol.">
        <title>Early steps in the European eel (Anguilla anguilla)-Vibrio vulnificus interaction in the gills: Role of the RtxA13 toxin.</title>
        <authorList>
            <person name="Callol A."/>
            <person name="Pajuelo D."/>
            <person name="Ebbesson L."/>
            <person name="Teles M."/>
            <person name="MacKenzie S."/>
            <person name="Amaro C."/>
        </authorList>
    </citation>
    <scope>NUCLEOTIDE SEQUENCE</scope>
</reference>
<evidence type="ECO:0000256" key="1">
    <source>
        <dbReference type="SAM" id="Phobius"/>
    </source>
</evidence>
<keyword evidence="1" id="KW-0472">Membrane</keyword>
<accession>A0A0E9X297</accession>
<sequence>MLSRHSYRLSRHGYALSTASKAQDKINPKNKVRARSTPMFRLTFALCIQIAMTKYSYTQQKSHYCTKLLILHMVAFFFCCFVFHNIPPYTPF</sequence>
<feature type="transmembrane region" description="Helical" evidence="1">
    <location>
        <begin position="69"/>
        <end position="86"/>
    </location>
</feature>
<keyword evidence="1" id="KW-1133">Transmembrane helix</keyword>
<evidence type="ECO:0000313" key="2">
    <source>
        <dbReference type="EMBL" id="JAH96714.1"/>
    </source>
</evidence>
<organism evidence="2">
    <name type="scientific">Anguilla anguilla</name>
    <name type="common">European freshwater eel</name>
    <name type="synonym">Muraena anguilla</name>
    <dbReference type="NCBI Taxonomy" id="7936"/>
    <lineage>
        <taxon>Eukaryota</taxon>
        <taxon>Metazoa</taxon>
        <taxon>Chordata</taxon>
        <taxon>Craniata</taxon>
        <taxon>Vertebrata</taxon>
        <taxon>Euteleostomi</taxon>
        <taxon>Actinopterygii</taxon>
        <taxon>Neopterygii</taxon>
        <taxon>Teleostei</taxon>
        <taxon>Anguilliformes</taxon>
        <taxon>Anguillidae</taxon>
        <taxon>Anguilla</taxon>
    </lineage>
</organism>
<dbReference type="AlphaFoldDB" id="A0A0E9X297"/>
<proteinExistence type="predicted"/>